<reference evidence="2" key="1">
    <citation type="journal article" date="2022" name="Nat. Commun.">
        <title>Chromosome evolution and the genetic basis of agronomically important traits in greater yam.</title>
        <authorList>
            <person name="Bredeson J.V."/>
            <person name="Lyons J.B."/>
            <person name="Oniyinde I.O."/>
            <person name="Okereke N.R."/>
            <person name="Kolade O."/>
            <person name="Nnabue I."/>
            <person name="Nwadili C.O."/>
            <person name="Hribova E."/>
            <person name="Parker M."/>
            <person name="Nwogha J."/>
            <person name="Shu S."/>
            <person name="Carlson J."/>
            <person name="Kariba R."/>
            <person name="Muthemba S."/>
            <person name="Knop K."/>
            <person name="Barton G.J."/>
            <person name="Sherwood A.V."/>
            <person name="Lopez-Montes A."/>
            <person name="Asiedu R."/>
            <person name="Jamnadass R."/>
            <person name="Muchugi A."/>
            <person name="Goodstein D."/>
            <person name="Egesi C.N."/>
            <person name="Featherston J."/>
            <person name="Asfaw A."/>
            <person name="Simpson G.G."/>
            <person name="Dolezel J."/>
            <person name="Hendre P.S."/>
            <person name="Van Deynze A."/>
            <person name="Kumar P.L."/>
            <person name="Obidiegwu J.E."/>
            <person name="Bhattacharjee R."/>
            <person name="Rokhsar D.S."/>
        </authorList>
    </citation>
    <scope>NUCLEOTIDE SEQUENCE [LARGE SCALE GENOMIC DNA]</scope>
    <source>
        <strain evidence="2">cv. TDa95/00328</strain>
    </source>
</reference>
<evidence type="ECO:0000313" key="1">
    <source>
        <dbReference type="EMBL" id="KAH7690329.1"/>
    </source>
</evidence>
<name>A0ACB7WP58_DIOAL</name>
<gene>
    <name evidence="1" type="ORF">IHE45_02G039800</name>
</gene>
<organism evidence="1 2">
    <name type="scientific">Dioscorea alata</name>
    <name type="common">Purple yam</name>
    <dbReference type="NCBI Taxonomy" id="55571"/>
    <lineage>
        <taxon>Eukaryota</taxon>
        <taxon>Viridiplantae</taxon>
        <taxon>Streptophyta</taxon>
        <taxon>Embryophyta</taxon>
        <taxon>Tracheophyta</taxon>
        <taxon>Spermatophyta</taxon>
        <taxon>Magnoliopsida</taxon>
        <taxon>Liliopsida</taxon>
        <taxon>Dioscoreales</taxon>
        <taxon>Dioscoreaceae</taxon>
        <taxon>Dioscorea</taxon>
    </lineage>
</organism>
<comment type="caution">
    <text evidence="1">The sequence shown here is derived from an EMBL/GenBank/DDBJ whole genome shotgun (WGS) entry which is preliminary data.</text>
</comment>
<keyword evidence="2" id="KW-1185">Reference proteome</keyword>
<evidence type="ECO:0000313" key="2">
    <source>
        <dbReference type="Proteomes" id="UP000827976"/>
    </source>
</evidence>
<protein>
    <submittedName>
        <fullName evidence="1">Uncharacterized protein</fullName>
    </submittedName>
</protein>
<accession>A0ACB7WP58</accession>
<dbReference type="Proteomes" id="UP000827976">
    <property type="component" value="Chromosome 2"/>
</dbReference>
<sequence>MCSAEPSCRASMPTRVAAHCLPPSGGFEAWRYGRVVRRERRVTMSVREWSRTGCPRRARRRSTSDRRGATPHLVLRPRPIPGRGLMLVCRYPPPAGTPARRYNVRSLPGGSAFRRQCCSFPARPRRLSRPLSTCRWFAGSALRFDAHFDRIRGGRCPSPSSPITRDTRKSGRRASPGAVPPSDSRSPRGPSGPGCSVWPHGGAPRRRPSAVALDGATWLILPVVICLTQRLSHACASMN</sequence>
<dbReference type="EMBL" id="CM037012">
    <property type="protein sequence ID" value="KAH7690329.1"/>
    <property type="molecule type" value="Genomic_DNA"/>
</dbReference>
<proteinExistence type="predicted"/>